<reference evidence="2" key="1">
    <citation type="submission" date="2023-03" db="EMBL/GenBank/DDBJ databases">
        <title>Massive genome expansion in bonnet fungi (Mycena s.s.) driven by repeated elements and novel gene families across ecological guilds.</title>
        <authorList>
            <consortium name="Lawrence Berkeley National Laboratory"/>
            <person name="Harder C.B."/>
            <person name="Miyauchi S."/>
            <person name="Viragh M."/>
            <person name="Kuo A."/>
            <person name="Thoen E."/>
            <person name="Andreopoulos B."/>
            <person name="Lu D."/>
            <person name="Skrede I."/>
            <person name="Drula E."/>
            <person name="Henrissat B."/>
            <person name="Morin E."/>
            <person name="Kohler A."/>
            <person name="Barry K."/>
            <person name="LaButti K."/>
            <person name="Morin E."/>
            <person name="Salamov A."/>
            <person name="Lipzen A."/>
            <person name="Mereny Z."/>
            <person name="Hegedus B."/>
            <person name="Baldrian P."/>
            <person name="Stursova M."/>
            <person name="Weitz H."/>
            <person name="Taylor A."/>
            <person name="Grigoriev I.V."/>
            <person name="Nagy L.G."/>
            <person name="Martin F."/>
            <person name="Kauserud H."/>
        </authorList>
    </citation>
    <scope>NUCLEOTIDE SEQUENCE</scope>
    <source>
        <strain evidence="2">CBHHK188m</strain>
    </source>
</reference>
<keyword evidence="3" id="KW-1185">Reference proteome</keyword>
<proteinExistence type="predicted"/>
<dbReference type="AlphaFoldDB" id="A0AAD7MWU1"/>
<evidence type="ECO:0000313" key="3">
    <source>
        <dbReference type="Proteomes" id="UP001215280"/>
    </source>
</evidence>
<organism evidence="2 3">
    <name type="scientific">Mycena maculata</name>
    <dbReference type="NCBI Taxonomy" id="230809"/>
    <lineage>
        <taxon>Eukaryota</taxon>
        <taxon>Fungi</taxon>
        <taxon>Dikarya</taxon>
        <taxon>Basidiomycota</taxon>
        <taxon>Agaricomycotina</taxon>
        <taxon>Agaricomycetes</taxon>
        <taxon>Agaricomycetidae</taxon>
        <taxon>Agaricales</taxon>
        <taxon>Marasmiineae</taxon>
        <taxon>Mycenaceae</taxon>
        <taxon>Mycena</taxon>
    </lineage>
</organism>
<name>A0AAD7MWU1_9AGAR</name>
<dbReference type="Proteomes" id="UP001215280">
    <property type="component" value="Unassembled WGS sequence"/>
</dbReference>
<sequence>MEKLNDMCRLLGVVAELEEHKQFMMAVGSGKVTRITQLVMACLNNGVGIQGIIEQYHRACRVVYNPKNFDEDDKMLMLLILRLGGARLAGIVHHALGLPGISTIRSNTVIRHLRVSPGFPTIEEIEANINVCTESELDSRGPAIIVHLVLMLDEIAVERRPRWDDKTNKILGACRECCHKVSLELNTEADLETFFQALDDGEIHLAAEATVAAFGALPRDPRIYSPRPCCISGTDKHENAEKHAELIGRIMTATNRKLIRNNITYHTISITSDGEARHGYHLLTPYMYIELSLHEQLIHLSTAAHLLFILYSDDGTGTNFMVNQTYVNLMVMIKNVFFCVAKTKIDIPDGKFFIILLGTDHLEVLFSLVRTAIGTDSNVNVLQLGSRCSNLTEVGLILAGQPNWDRSPRRLKLPMIINEAGYINCNADHINPASWKGDTHVRDVTLLTAWKQGRRKAEDFVPQGASFLSKSARTPGVGIFSPLGHSLVPSLDDDSPDDFALDPDLIPDVAEAGTDSDLETPSVSGDIPRDSQPNGSVDVSYTPDGDIKDALAIAEPTGKFLLHMLINEKKISKAKALSRMPSFMPTMHSGMMTDSALGAPSIQIGNPVALVVYCEEQLFLAVAQVNDLMITLAHVQYSVYCSGSASLFERTDLCPDFTSGSQHHFRRPNREE</sequence>
<dbReference type="EMBL" id="JARJLG010000163">
    <property type="protein sequence ID" value="KAJ7734187.1"/>
    <property type="molecule type" value="Genomic_DNA"/>
</dbReference>
<feature type="region of interest" description="Disordered" evidence="1">
    <location>
        <begin position="510"/>
        <end position="541"/>
    </location>
</feature>
<protein>
    <submittedName>
        <fullName evidence="2">Uncharacterized protein</fullName>
    </submittedName>
</protein>
<accession>A0AAD7MWU1</accession>
<evidence type="ECO:0000313" key="2">
    <source>
        <dbReference type="EMBL" id="KAJ7734187.1"/>
    </source>
</evidence>
<evidence type="ECO:0000256" key="1">
    <source>
        <dbReference type="SAM" id="MobiDB-lite"/>
    </source>
</evidence>
<comment type="caution">
    <text evidence="2">The sequence shown here is derived from an EMBL/GenBank/DDBJ whole genome shotgun (WGS) entry which is preliminary data.</text>
</comment>
<gene>
    <name evidence="2" type="ORF">DFH07DRAFT_967734</name>
</gene>